<reference evidence="2" key="1">
    <citation type="submission" date="2019-04" db="EMBL/GenBank/DDBJ databases">
        <authorList>
            <person name="Brambilla D."/>
        </authorList>
    </citation>
    <scope>NUCLEOTIDE SEQUENCE</scope>
    <source>
        <strain evidence="2">BAL1</strain>
    </source>
</reference>
<evidence type="ECO:0000313" key="2">
    <source>
        <dbReference type="EMBL" id="VHO01255.1"/>
    </source>
</evidence>
<gene>
    <name evidence="2" type="ORF">BAL341_261</name>
</gene>
<dbReference type="InterPro" id="IPR021241">
    <property type="entry name" value="CsiV"/>
</dbReference>
<evidence type="ECO:0008006" key="3">
    <source>
        <dbReference type="Google" id="ProtNLM"/>
    </source>
</evidence>
<organism evidence="2">
    <name type="scientific">Rheinheimera sp. BAL341</name>
    <dbReference type="NCBI Taxonomy" id="1708203"/>
    <lineage>
        <taxon>Bacteria</taxon>
        <taxon>Pseudomonadati</taxon>
        <taxon>Pseudomonadota</taxon>
        <taxon>Gammaproteobacteria</taxon>
        <taxon>Chromatiales</taxon>
        <taxon>Chromatiaceae</taxon>
        <taxon>Rheinheimera</taxon>
    </lineage>
</organism>
<dbReference type="AlphaFoldDB" id="A0A486XI11"/>
<accession>A0A486XI11</accession>
<dbReference type="EMBL" id="CAAJGR010000048">
    <property type="protein sequence ID" value="VHO01255.1"/>
    <property type="molecule type" value="Genomic_DNA"/>
</dbReference>
<keyword evidence="1" id="KW-0732">Signal</keyword>
<protein>
    <recommendedName>
        <fullName evidence="3">Orphan protein</fullName>
    </recommendedName>
</protein>
<dbReference type="Pfam" id="PF10972">
    <property type="entry name" value="CsiV"/>
    <property type="match status" value="1"/>
</dbReference>
<feature type="signal peptide" evidence="1">
    <location>
        <begin position="1"/>
        <end position="21"/>
    </location>
</feature>
<evidence type="ECO:0000256" key="1">
    <source>
        <dbReference type="SAM" id="SignalP"/>
    </source>
</evidence>
<name>A0A486XI11_9GAMM</name>
<proteinExistence type="predicted"/>
<feature type="chain" id="PRO_5019832135" description="Orphan protein" evidence="1">
    <location>
        <begin position="22"/>
        <end position="379"/>
    </location>
</feature>
<sequence length="379" mass="42392">MINALNTCLLTALLVSVTAQAQQQRWFEVELIVFSQTPAATVKEDFSTPVKPIKPGRAYDLLTARYQPDLTAYFNALPLCNGSETPAFEFQLMPLLPQLMCIFEAQPAPWQQHSLFQQANVIRAVPFPDPLPVTITGQGKHVEQPYLAPADALQLNELAGKINRLPGKAVLLHTSWRQAPVTERRAIASRWFAGKQWSQQFDYWGLPVTDQDALLLNEISPSDTHLVPDDNDAATTTELSSTASSDIGLLQQIDELLLQLQANNQLVPDADTTLATINTEQIISSAVPEQVWQLDGLFKLHLDHYLFVNTEFNLRVENAGQLDTVYVRQSRRVISGEVHYLDHPHLGIVLQIRRFEPIDESLDETTTEMPVIAEPGQTN</sequence>